<evidence type="ECO:0000256" key="13">
    <source>
        <dbReference type="ARBA" id="ARBA00023075"/>
    </source>
</evidence>
<proteinExistence type="inferred from homology"/>
<reference evidence="20" key="1">
    <citation type="journal article" date="2019" name="Int. J. Syst. Evol. Microbiol.">
        <title>The Global Catalogue of Microorganisms (GCM) 10K type strain sequencing project: providing services to taxonomists for standard genome sequencing and annotation.</title>
        <authorList>
            <consortium name="The Broad Institute Genomics Platform"/>
            <consortium name="The Broad Institute Genome Sequencing Center for Infectious Disease"/>
            <person name="Wu L."/>
            <person name="Ma J."/>
        </authorList>
    </citation>
    <scope>NUCLEOTIDE SEQUENCE [LARGE SCALE GENOMIC DNA]</scope>
    <source>
        <strain evidence="20">JCM 32226</strain>
    </source>
</reference>
<dbReference type="RefSeq" id="WP_345013195.1">
    <property type="nucleotide sequence ID" value="NZ_BAABFC010000014.1"/>
</dbReference>
<dbReference type="InterPro" id="IPR007329">
    <property type="entry name" value="FMN-bd"/>
</dbReference>
<evidence type="ECO:0000256" key="2">
    <source>
        <dbReference type="ARBA" id="ARBA00022475"/>
    </source>
</evidence>
<keyword evidence="12 16" id="KW-0406">Ion transport</keyword>
<comment type="cofactor">
    <cofactor evidence="16 17">
        <name>FMN</name>
        <dbReference type="ChEBI" id="CHEBI:58210"/>
    </cofactor>
</comment>
<keyword evidence="9 16" id="KW-1133">Transmembrane helix</keyword>
<keyword evidence="15 16" id="KW-0739">Sodium transport</keyword>
<name>A0ABP8QF57_9GAMM</name>
<evidence type="ECO:0000256" key="9">
    <source>
        <dbReference type="ARBA" id="ARBA00022989"/>
    </source>
</evidence>
<feature type="domain" description="FMN-binding" evidence="18">
    <location>
        <begin position="143"/>
        <end position="241"/>
    </location>
</feature>
<keyword evidence="6 16" id="KW-0288">FMN</keyword>
<keyword evidence="7 16" id="KW-0812">Transmembrane</keyword>
<evidence type="ECO:0000256" key="10">
    <source>
        <dbReference type="ARBA" id="ARBA00023027"/>
    </source>
</evidence>
<evidence type="ECO:0000256" key="8">
    <source>
        <dbReference type="ARBA" id="ARBA00022967"/>
    </source>
</evidence>
<dbReference type="SMART" id="SM00900">
    <property type="entry name" value="FMN_bind"/>
    <property type="match status" value="1"/>
</dbReference>
<gene>
    <name evidence="16" type="primary">nqrC</name>
    <name evidence="19" type="ORF">GCM10023095_22960</name>
</gene>
<dbReference type="InterPro" id="IPR010204">
    <property type="entry name" value="NqrC"/>
</dbReference>
<dbReference type="NCBIfam" id="NF003749">
    <property type="entry name" value="PRK05346.1-5"/>
    <property type="match status" value="1"/>
</dbReference>
<evidence type="ECO:0000259" key="18">
    <source>
        <dbReference type="SMART" id="SM00900"/>
    </source>
</evidence>
<keyword evidence="3" id="KW-0997">Cell inner membrane</keyword>
<organism evidence="19 20">
    <name type="scientific">Pseudaeromonas paramecii</name>
    <dbReference type="NCBI Taxonomy" id="2138166"/>
    <lineage>
        <taxon>Bacteria</taxon>
        <taxon>Pseudomonadati</taxon>
        <taxon>Pseudomonadota</taxon>
        <taxon>Gammaproteobacteria</taxon>
        <taxon>Aeromonadales</taxon>
        <taxon>Aeromonadaceae</taxon>
        <taxon>Pseudaeromonas</taxon>
    </lineage>
</organism>
<evidence type="ECO:0000256" key="15">
    <source>
        <dbReference type="ARBA" id="ARBA00023201"/>
    </source>
</evidence>
<dbReference type="EC" id="7.2.1.1" evidence="16 17"/>
<evidence type="ECO:0000256" key="5">
    <source>
        <dbReference type="ARBA" id="ARBA00022630"/>
    </source>
</evidence>
<keyword evidence="1 16" id="KW-0813">Transport</keyword>
<dbReference type="PIRSF" id="PIRSF009437">
    <property type="entry name" value="NQR-1_subunit_C"/>
    <property type="match status" value="1"/>
</dbReference>
<comment type="caution">
    <text evidence="16">Lacks conserved residue(s) required for the propagation of feature annotation.</text>
</comment>
<keyword evidence="13 16" id="KW-0830">Ubiquinone</keyword>
<evidence type="ECO:0000313" key="20">
    <source>
        <dbReference type="Proteomes" id="UP001501321"/>
    </source>
</evidence>
<keyword evidence="20" id="KW-1185">Reference proteome</keyword>
<evidence type="ECO:0000256" key="7">
    <source>
        <dbReference type="ARBA" id="ARBA00022692"/>
    </source>
</evidence>
<keyword evidence="5 16" id="KW-0285">Flavoprotein</keyword>
<dbReference type="PANTHER" id="PTHR37838:SF1">
    <property type="entry name" value="NA(+)-TRANSLOCATING NADH-QUINONE REDUCTASE SUBUNIT C"/>
    <property type="match status" value="1"/>
</dbReference>
<feature type="transmembrane region" description="Helical" evidence="16">
    <location>
        <begin position="12"/>
        <end position="33"/>
    </location>
</feature>
<evidence type="ECO:0000256" key="11">
    <source>
        <dbReference type="ARBA" id="ARBA00023053"/>
    </source>
</evidence>
<keyword evidence="10 16" id="KW-0520">NAD</keyword>
<evidence type="ECO:0000256" key="1">
    <source>
        <dbReference type="ARBA" id="ARBA00022448"/>
    </source>
</evidence>
<keyword evidence="8 16" id="KW-1278">Translocase</keyword>
<comment type="subunit">
    <text evidence="16 17">Composed of six subunits; NqrA, NqrB, NqrC, NqrD, NqrE and NqrF.</text>
</comment>
<dbReference type="PANTHER" id="PTHR37838">
    <property type="entry name" value="NA(+)-TRANSLOCATING NADH-QUINONE REDUCTASE SUBUNIT C"/>
    <property type="match status" value="1"/>
</dbReference>
<dbReference type="EMBL" id="BAABFC010000014">
    <property type="protein sequence ID" value="GAA4500756.1"/>
    <property type="molecule type" value="Genomic_DNA"/>
</dbReference>
<comment type="function">
    <text evidence="16">NQR complex catalyzes the reduction of ubiquinone-1 to ubiquinol by two successive reactions, coupled with the transport of Na(+) ions from the cytoplasm to the periplasm. NqrA to NqrE are probably involved in the second step, the conversion of ubisemiquinone to ubiquinol.</text>
</comment>
<comment type="similarity">
    <text evidence="16 17">Belongs to the NqrC family.</text>
</comment>
<evidence type="ECO:0000256" key="4">
    <source>
        <dbReference type="ARBA" id="ARBA00022553"/>
    </source>
</evidence>
<evidence type="ECO:0000313" key="19">
    <source>
        <dbReference type="EMBL" id="GAA4500756.1"/>
    </source>
</evidence>
<keyword evidence="11 16" id="KW-0915">Sodium</keyword>
<comment type="caution">
    <text evidence="19">The sequence shown here is derived from an EMBL/GenBank/DDBJ whole genome shotgun (WGS) entry which is preliminary data.</text>
</comment>
<accession>A0ABP8QF57</accession>
<evidence type="ECO:0000256" key="3">
    <source>
        <dbReference type="ARBA" id="ARBA00022519"/>
    </source>
</evidence>
<keyword evidence="14 16" id="KW-0472">Membrane</keyword>
<feature type="modified residue" description="FMN phosphoryl threonine" evidence="16">
    <location>
        <position position="224"/>
    </location>
</feature>
<sequence length="258" mass="27832">MAQNNDSIGKTFTVIGGLCLVCSILVSGAAVGLRPLQDAAKARDRQVNILTVAGLPTVSVAKTYQQHIEARLVDLDTGRFVEAEDADSYDLRRAAKDPATSIALTPEEDVAGIRRRAKLAPVYLSRDEQGQVQSVILPIYGQGLWSTMYAFIAVATDGNTVQGITYYDHGETPGLGGEVENPRWQALWKGKELYDEDGQMALTVIKGHAEASEHFKVDGLSGATLTSKGVQHTISFWMGPKGYGPFLSELRKGVLSHG</sequence>
<evidence type="ECO:0000256" key="14">
    <source>
        <dbReference type="ARBA" id="ARBA00023136"/>
    </source>
</evidence>
<dbReference type="Pfam" id="PF04205">
    <property type="entry name" value="FMN_bind"/>
    <property type="match status" value="1"/>
</dbReference>
<evidence type="ECO:0000256" key="17">
    <source>
        <dbReference type="PIRNR" id="PIRNR009437"/>
    </source>
</evidence>
<comment type="subcellular location">
    <subcellularLocation>
        <location evidence="16">Cell membrane</location>
        <topology evidence="16">Single-pass membrane protein</topology>
    </subcellularLocation>
</comment>
<dbReference type="NCBIfam" id="TIGR01938">
    <property type="entry name" value="nqrC"/>
    <property type="match status" value="1"/>
</dbReference>
<keyword evidence="4 16" id="KW-0597">Phosphoprotein</keyword>
<dbReference type="NCBIfam" id="NF003746">
    <property type="entry name" value="PRK05346.1-1"/>
    <property type="match status" value="1"/>
</dbReference>
<comment type="catalytic activity">
    <reaction evidence="16 17">
        <text>a ubiquinone + n Na(+)(in) + NADH + H(+) = a ubiquinol + n Na(+)(out) + NAD(+)</text>
        <dbReference type="Rhea" id="RHEA:47748"/>
        <dbReference type="Rhea" id="RHEA-COMP:9565"/>
        <dbReference type="Rhea" id="RHEA-COMP:9566"/>
        <dbReference type="ChEBI" id="CHEBI:15378"/>
        <dbReference type="ChEBI" id="CHEBI:16389"/>
        <dbReference type="ChEBI" id="CHEBI:17976"/>
        <dbReference type="ChEBI" id="CHEBI:29101"/>
        <dbReference type="ChEBI" id="CHEBI:57540"/>
        <dbReference type="ChEBI" id="CHEBI:57945"/>
        <dbReference type="EC" id="7.2.1.1"/>
    </reaction>
</comment>
<keyword evidence="2 16" id="KW-1003">Cell membrane</keyword>
<evidence type="ECO:0000256" key="12">
    <source>
        <dbReference type="ARBA" id="ARBA00023065"/>
    </source>
</evidence>
<protein>
    <recommendedName>
        <fullName evidence="16 17">Na(+)-translocating NADH-quinone reductase subunit C</fullName>
        <shortName evidence="16 17">Na(+)-NQR subunit C</shortName>
        <shortName evidence="16 17">Na(+)-translocating NQR subunit C</shortName>
        <ecNumber evidence="16 17">7.2.1.1</ecNumber>
    </recommendedName>
    <alternativeName>
        <fullName evidence="16 17">NQR complex subunit C</fullName>
    </alternativeName>
    <alternativeName>
        <fullName evidence="16 17">NQR-1 subunit C</fullName>
    </alternativeName>
</protein>
<evidence type="ECO:0000256" key="16">
    <source>
        <dbReference type="HAMAP-Rule" id="MF_00427"/>
    </source>
</evidence>
<dbReference type="Proteomes" id="UP001501321">
    <property type="component" value="Unassembled WGS sequence"/>
</dbReference>
<evidence type="ECO:0000256" key="6">
    <source>
        <dbReference type="ARBA" id="ARBA00022643"/>
    </source>
</evidence>
<dbReference type="HAMAP" id="MF_00427">
    <property type="entry name" value="NqrC"/>
    <property type="match status" value="1"/>
</dbReference>